<dbReference type="InterPro" id="IPR013740">
    <property type="entry name" value="Redoxin"/>
</dbReference>
<sequence length="45" mass="5114">MPTKPIVTTGGSTIDFQRLRGSVVLVNFWATWCVPCVYELRDSRI</sequence>
<dbReference type="KEGG" id="amv:ACMV_26230"/>
<proteinExistence type="predicted"/>
<dbReference type="Proteomes" id="UP000007100">
    <property type="component" value="Chromosome"/>
</dbReference>
<dbReference type="AlphaFoldDB" id="F0J324"/>
<evidence type="ECO:0000313" key="3">
    <source>
        <dbReference type="Proteomes" id="UP000007100"/>
    </source>
</evidence>
<dbReference type="Pfam" id="PF08534">
    <property type="entry name" value="Redoxin"/>
    <property type="match status" value="1"/>
</dbReference>
<reference evidence="2 3" key="1">
    <citation type="submission" date="2010-12" db="EMBL/GenBank/DDBJ databases">
        <title>Whole genome sequence of Acidiphilium multivorum AIU301.</title>
        <authorList>
            <person name="Narita-Yamada S."/>
            <person name="Nakamura S."/>
            <person name="Ito N."/>
            <person name="Takarada H."/>
            <person name="Katano Y."/>
            <person name="Nakazawa H."/>
            <person name="Hosoyama A."/>
            <person name="Yamada R."/>
            <person name="Fujita N."/>
        </authorList>
    </citation>
    <scope>NUCLEOTIDE SEQUENCE [LARGE SCALE GENOMIC DNA]</scope>
    <source>
        <strain evidence="3">DSM 11245 / JCM 8867 / AIU301</strain>
    </source>
</reference>
<accession>F0J324</accession>
<gene>
    <name evidence="2" type="ordered locus">ACMV_26230</name>
</gene>
<dbReference type="SUPFAM" id="SSF52833">
    <property type="entry name" value="Thioredoxin-like"/>
    <property type="match status" value="1"/>
</dbReference>
<evidence type="ECO:0000313" key="2">
    <source>
        <dbReference type="EMBL" id="BAJ81970.1"/>
    </source>
</evidence>
<dbReference type="InterPro" id="IPR036249">
    <property type="entry name" value="Thioredoxin-like_sf"/>
</dbReference>
<feature type="domain" description="Redoxin" evidence="1">
    <location>
        <begin position="6"/>
        <end position="40"/>
    </location>
</feature>
<dbReference type="Gene3D" id="3.40.30.10">
    <property type="entry name" value="Glutaredoxin"/>
    <property type="match status" value="1"/>
</dbReference>
<name>F0J324_ACIMA</name>
<keyword evidence="3" id="KW-1185">Reference proteome</keyword>
<evidence type="ECO:0000259" key="1">
    <source>
        <dbReference type="Pfam" id="PF08534"/>
    </source>
</evidence>
<dbReference type="HOGENOM" id="CLU_3194896_0_0_5"/>
<dbReference type="GO" id="GO:0016491">
    <property type="term" value="F:oxidoreductase activity"/>
    <property type="evidence" value="ECO:0007669"/>
    <property type="project" value="InterPro"/>
</dbReference>
<protein>
    <recommendedName>
        <fullName evidence="1">Redoxin domain-containing protein</fullName>
    </recommendedName>
</protein>
<organism evidence="2 3">
    <name type="scientific">Acidiphilium multivorum (strain DSM 11245 / JCM 8867 / NBRC 100883 / AIU 301)</name>
    <dbReference type="NCBI Taxonomy" id="926570"/>
    <lineage>
        <taxon>Bacteria</taxon>
        <taxon>Pseudomonadati</taxon>
        <taxon>Pseudomonadota</taxon>
        <taxon>Alphaproteobacteria</taxon>
        <taxon>Acetobacterales</taxon>
        <taxon>Acidocellaceae</taxon>
        <taxon>Acidiphilium</taxon>
    </lineage>
</organism>
<dbReference type="EMBL" id="AP012035">
    <property type="protein sequence ID" value="BAJ81970.1"/>
    <property type="molecule type" value="Genomic_DNA"/>
</dbReference>